<organism evidence="2">
    <name type="scientific">Alexandrium andersonii</name>
    <dbReference type="NCBI Taxonomy" id="327968"/>
    <lineage>
        <taxon>Eukaryota</taxon>
        <taxon>Sar</taxon>
        <taxon>Alveolata</taxon>
        <taxon>Dinophyceae</taxon>
        <taxon>Gonyaulacales</taxon>
        <taxon>Pyrocystaceae</taxon>
        <taxon>Alexandrium</taxon>
    </lineage>
</organism>
<dbReference type="EMBL" id="HBGQ01071102">
    <property type="protein sequence ID" value="CAD9486045.1"/>
    <property type="molecule type" value="Transcribed_RNA"/>
</dbReference>
<gene>
    <name evidence="2" type="ORF">AAND1436_LOCUS34139</name>
</gene>
<name>A0A7S2MIU6_9DINO</name>
<dbReference type="AlphaFoldDB" id="A0A7S2MIU6"/>
<protein>
    <submittedName>
        <fullName evidence="2">Uncharacterized protein</fullName>
    </submittedName>
</protein>
<proteinExistence type="predicted"/>
<evidence type="ECO:0000256" key="1">
    <source>
        <dbReference type="SAM" id="MobiDB-lite"/>
    </source>
</evidence>
<sequence>MAGMKDFARSIPVRDFACGLFGDVGASVAGFVGGDALNTISEGHQTLLDSSDCPDGHRVLGARCIALRAPGNGRAAFVIDDEASISTAGQRPVGYHANDDESESEYEGSDAGSL</sequence>
<feature type="region of interest" description="Disordered" evidence="1">
    <location>
        <begin position="89"/>
        <end position="114"/>
    </location>
</feature>
<evidence type="ECO:0000313" key="2">
    <source>
        <dbReference type="EMBL" id="CAD9486045.1"/>
    </source>
</evidence>
<reference evidence="2" key="1">
    <citation type="submission" date="2021-01" db="EMBL/GenBank/DDBJ databases">
        <authorList>
            <person name="Corre E."/>
            <person name="Pelletier E."/>
            <person name="Niang G."/>
            <person name="Scheremetjew M."/>
            <person name="Finn R."/>
            <person name="Kale V."/>
            <person name="Holt S."/>
            <person name="Cochrane G."/>
            <person name="Meng A."/>
            <person name="Brown T."/>
            <person name="Cohen L."/>
        </authorList>
    </citation>
    <scope>NUCLEOTIDE SEQUENCE</scope>
    <source>
        <strain evidence="2">CCMP2222</strain>
    </source>
</reference>
<accession>A0A7S2MIU6</accession>